<evidence type="ECO:0000313" key="4">
    <source>
        <dbReference type="Proteomes" id="UP000321118"/>
    </source>
</evidence>
<organism evidence="3 4">
    <name type="scientific">Cellulomonas xylanilytica</name>
    <dbReference type="NCBI Taxonomy" id="233583"/>
    <lineage>
        <taxon>Bacteria</taxon>
        <taxon>Bacillati</taxon>
        <taxon>Actinomycetota</taxon>
        <taxon>Actinomycetes</taxon>
        <taxon>Micrococcales</taxon>
        <taxon>Cellulomonadaceae</taxon>
        <taxon>Cellulomonas</taxon>
    </lineage>
</organism>
<sequence>MSRAGGATTTARQRRLIQVGLARAELTPDELWQRSFALGATIGPTDLTAYLDGSLTLPSSETDRVALAVNERLDDLHGRHRVPYVRTVRHLDRPGGPLAALTQLLRATHLAAPDTLARAVDTGAQELGVRAVAYLVDDSDEHLVPVGAGADRSLRSVEGSLAGRAYRLLETQETTVGGPRLWIPIIDGAERLGVLEVEVADPADLEDPVLRRQGWWFTHYLGHLITVLDAYGDSIDDVRRQRPREVQAELVRALLPPLTAGSDKVLISGRLEPAQAVGGDVFDYAIATDAIQFAIADATGHDLRAGLAATAALAAYRHARRQGHGLVQQVHAIDDVITEQFGGTLYATGVVASLDLDTGDLRYVNAGHPAPLLVRDGRVVKEIGRGRRSLFGLESRRTTVAEERLEPGDALVLYTDGIVEARDAAGEAFGLERFVGQLERASDDGIAIPEVLRRVRRRILEHQGGVLQDDATLLVVHWTTKGQLALEPDLWF</sequence>
<dbReference type="EMBL" id="BJUB01000016">
    <property type="protein sequence ID" value="GEK23436.1"/>
    <property type="molecule type" value="Genomic_DNA"/>
</dbReference>
<dbReference type="Proteomes" id="UP000321118">
    <property type="component" value="Unassembled WGS sequence"/>
</dbReference>
<dbReference type="InterPro" id="IPR001932">
    <property type="entry name" value="PPM-type_phosphatase-like_dom"/>
</dbReference>
<dbReference type="InterPro" id="IPR036457">
    <property type="entry name" value="PPM-type-like_dom_sf"/>
</dbReference>
<dbReference type="PANTHER" id="PTHR43156">
    <property type="entry name" value="STAGE II SPORULATION PROTEIN E-RELATED"/>
    <property type="match status" value="1"/>
</dbReference>
<feature type="domain" description="PPM-type phosphatase" evidence="2">
    <location>
        <begin position="262"/>
        <end position="478"/>
    </location>
</feature>
<name>A0A510V9L5_9CELL</name>
<keyword evidence="1" id="KW-0378">Hydrolase</keyword>
<dbReference type="AlphaFoldDB" id="A0A510V9L5"/>
<evidence type="ECO:0000313" key="3">
    <source>
        <dbReference type="EMBL" id="GEK23436.1"/>
    </source>
</evidence>
<dbReference type="Pfam" id="PF07228">
    <property type="entry name" value="SpoIIE"/>
    <property type="match status" value="1"/>
</dbReference>
<evidence type="ECO:0000256" key="1">
    <source>
        <dbReference type="ARBA" id="ARBA00022801"/>
    </source>
</evidence>
<dbReference type="InterPro" id="IPR052016">
    <property type="entry name" value="Bact_Sigma-Reg"/>
</dbReference>
<dbReference type="SUPFAM" id="SSF81606">
    <property type="entry name" value="PP2C-like"/>
    <property type="match status" value="1"/>
</dbReference>
<dbReference type="Gene3D" id="3.60.40.10">
    <property type="entry name" value="PPM-type phosphatase domain"/>
    <property type="match status" value="1"/>
</dbReference>
<dbReference type="RefSeq" id="WP_146931294.1">
    <property type="nucleotide sequence ID" value="NZ_BJUB01000016.1"/>
</dbReference>
<gene>
    <name evidence="3" type="ORF">CXY01_39560</name>
</gene>
<accession>A0A510V9L5</accession>
<reference evidence="3 4" key="1">
    <citation type="submission" date="2019-07" db="EMBL/GenBank/DDBJ databases">
        <title>Whole genome shotgun sequence of Cellulomonas xylanilytica NBRC 101102.</title>
        <authorList>
            <person name="Hosoyama A."/>
            <person name="Uohara A."/>
            <person name="Ohji S."/>
            <person name="Ichikawa N."/>
        </authorList>
    </citation>
    <scope>NUCLEOTIDE SEQUENCE [LARGE SCALE GENOMIC DNA]</scope>
    <source>
        <strain evidence="3 4">NBRC 101102</strain>
    </source>
</reference>
<protein>
    <submittedName>
        <fullName evidence="3">Phosphatase</fullName>
    </submittedName>
</protein>
<dbReference type="OrthoDB" id="4935951at2"/>
<dbReference type="SMART" id="SM00331">
    <property type="entry name" value="PP2C_SIG"/>
    <property type="match status" value="1"/>
</dbReference>
<dbReference type="GO" id="GO:0016791">
    <property type="term" value="F:phosphatase activity"/>
    <property type="evidence" value="ECO:0007669"/>
    <property type="project" value="TreeGrafter"/>
</dbReference>
<proteinExistence type="predicted"/>
<evidence type="ECO:0000259" key="2">
    <source>
        <dbReference type="SMART" id="SM00331"/>
    </source>
</evidence>
<comment type="caution">
    <text evidence="3">The sequence shown here is derived from an EMBL/GenBank/DDBJ whole genome shotgun (WGS) entry which is preliminary data.</text>
</comment>
<keyword evidence="4" id="KW-1185">Reference proteome</keyword>
<dbReference type="PANTHER" id="PTHR43156:SF2">
    <property type="entry name" value="STAGE II SPORULATION PROTEIN E"/>
    <property type="match status" value="1"/>
</dbReference>